<dbReference type="Proteomes" id="UP001497700">
    <property type="component" value="Unassembled WGS sequence"/>
</dbReference>
<name>A0ACB9Z066_9PEZI</name>
<accession>A0ACB9Z066</accession>
<comment type="caution">
    <text evidence="1">The sequence shown here is derived from an EMBL/GenBank/DDBJ whole genome shotgun (WGS) entry which is preliminary data.</text>
</comment>
<organism evidence="1 2">
    <name type="scientific">Hypoxylon rubiginosum</name>
    <dbReference type="NCBI Taxonomy" id="110542"/>
    <lineage>
        <taxon>Eukaryota</taxon>
        <taxon>Fungi</taxon>
        <taxon>Dikarya</taxon>
        <taxon>Ascomycota</taxon>
        <taxon>Pezizomycotina</taxon>
        <taxon>Sordariomycetes</taxon>
        <taxon>Xylariomycetidae</taxon>
        <taxon>Xylariales</taxon>
        <taxon>Hypoxylaceae</taxon>
        <taxon>Hypoxylon</taxon>
    </lineage>
</organism>
<keyword evidence="2" id="KW-1185">Reference proteome</keyword>
<protein>
    <submittedName>
        <fullName evidence="1">Uncharacterized protein</fullName>
    </submittedName>
</protein>
<evidence type="ECO:0000313" key="1">
    <source>
        <dbReference type="EMBL" id="KAI4865028.1"/>
    </source>
</evidence>
<evidence type="ECO:0000313" key="2">
    <source>
        <dbReference type="Proteomes" id="UP001497700"/>
    </source>
</evidence>
<dbReference type="EMBL" id="MU393478">
    <property type="protein sequence ID" value="KAI4865028.1"/>
    <property type="molecule type" value="Genomic_DNA"/>
</dbReference>
<reference evidence="1 2" key="1">
    <citation type="journal article" date="2022" name="New Phytol.">
        <title>Ecological generalism drives hyperdiversity of secondary metabolite gene clusters in xylarialean endophytes.</title>
        <authorList>
            <person name="Franco M.E.E."/>
            <person name="Wisecaver J.H."/>
            <person name="Arnold A.E."/>
            <person name="Ju Y.M."/>
            <person name="Slot J.C."/>
            <person name="Ahrendt S."/>
            <person name="Moore L.P."/>
            <person name="Eastman K.E."/>
            <person name="Scott K."/>
            <person name="Konkel Z."/>
            <person name="Mondo S.J."/>
            <person name="Kuo A."/>
            <person name="Hayes R.D."/>
            <person name="Haridas S."/>
            <person name="Andreopoulos B."/>
            <person name="Riley R."/>
            <person name="LaButti K."/>
            <person name="Pangilinan J."/>
            <person name="Lipzen A."/>
            <person name="Amirebrahimi M."/>
            <person name="Yan J."/>
            <person name="Adam C."/>
            <person name="Keymanesh K."/>
            <person name="Ng V."/>
            <person name="Louie K."/>
            <person name="Northen T."/>
            <person name="Drula E."/>
            <person name="Henrissat B."/>
            <person name="Hsieh H.M."/>
            <person name="Youens-Clark K."/>
            <person name="Lutzoni F."/>
            <person name="Miadlikowska J."/>
            <person name="Eastwood D.C."/>
            <person name="Hamelin R.C."/>
            <person name="Grigoriev I.V."/>
            <person name="U'Ren J.M."/>
        </authorList>
    </citation>
    <scope>NUCLEOTIDE SEQUENCE [LARGE SCALE GENOMIC DNA]</scope>
    <source>
        <strain evidence="1 2">CBS 119005</strain>
    </source>
</reference>
<sequence>MSSSTQNIGEQVRQEQPHTFLSLAPTTSASYPTAESIKPALHPRRSSSASSSSTGQTSLRFLKLGPVHFGEHPDEHKEDYHERKATKSWRLNDMNSKAMICT</sequence>
<proteinExistence type="predicted"/>
<gene>
    <name evidence="1" type="ORF">F4820DRAFT_448508</name>
</gene>